<feature type="region of interest" description="Disordered" evidence="1">
    <location>
        <begin position="1"/>
        <end position="72"/>
    </location>
</feature>
<feature type="compositionally biased region" description="Basic and acidic residues" evidence="1">
    <location>
        <begin position="110"/>
        <end position="135"/>
    </location>
</feature>
<feature type="compositionally biased region" description="Basic and acidic residues" evidence="1">
    <location>
        <begin position="365"/>
        <end position="374"/>
    </location>
</feature>
<proteinExistence type="predicted"/>
<sequence length="488" mass="52213">VLRRALSRRQAARRGRRARRLHVDPRHDDRQRRARDAGARPGRPARRRPVGRHGVPARPRGGHPRHGVGRPARGLAQPLHLVARALHGRLGPLRPGLERRVARRLPGPAGDRRRDDHAGRPDGDGADRGPPEHGPRHGGHRRADRHGARPGPRPGRDPRAGALLGVDLLRQRPRGHRRGARRPAAVPPRGARARRPARRGRARPAGHGAAADDLRPHGARHPGDAPRRPGARPARGRPRADRAVRGPRAALGPSAARPAPLRQPRVRGRGHDDVRPGRRALRRAHHRAALLPGAAHGGRDRHGPAARAAGDRGRAGHAALGLAHGSLRRRAGDHRRHRDPRGGHAAVRVRRPGHVVRPALPGARGPRDRPRAGDDAGLLGRLRRAHPRPGGGRHAAAQRPAADRRLVRHGDPHGGPDHPARGRRLAAGGRRRLQPDVPHRGRGHDAGGAAGGGPHPGRAPGARGPARGRPGGHGGRPRAGRRRAGGGM</sequence>
<feature type="compositionally biased region" description="Basic residues" evidence="1">
    <location>
        <begin position="191"/>
        <end position="204"/>
    </location>
</feature>
<feature type="non-terminal residue" evidence="2">
    <location>
        <position position="1"/>
    </location>
</feature>
<feature type="compositionally biased region" description="Basic residues" evidence="1">
    <location>
        <begin position="1"/>
        <end position="20"/>
    </location>
</feature>
<dbReference type="EMBL" id="CADCVO010000332">
    <property type="protein sequence ID" value="CAA9498093.1"/>
    <property type="molecule type" value="Genomic_DNA"/>
</dbReference>
<gene>
    <name evidence="2" type="ORF">AVDCRST_MAG13-2087</name>
</gene>
<reference evidence="2" key="1">
    <citation type="submission" date="2020-02" db="EMBL/GenBank/DDBJ databases">
        <authorList>
            <person name="Meier V. D."/>
        </authorList>
    </citation>
    <scope>NUCLEOTIDE SEQUENCE</scope>
    <source>
        <strain evidence="2">AVDCRST_MAG13</strain>
    </source>
</reference>
<feature type="compositionally biased region" description="Basic and acidic residues" evidence="1">
    <location>
        <begin position="21"/>
        <end position="38"/>
    </location>
</feature>
<feature type="region of interest" description="Disordered" evidence="1">
    <location>
        <begin position="92"/>
        <end position="488"/>
    </location>
</feature>
<feature type="compositionally biased region" description="Low complexity" evidence="1">
    <location>
        <begin position="355"/>
        <end position="364"/>
    </location>
</feature>
<feature type="compositionally biased region" description="Low complexity" evidence="1">
    <location>
        <begin position="316"/>
        <end position="325"/>
    </location>
</feature>
<feature type="compositionally biased region" description="Basic residues" evidence="1">
    <location>
        <begin position="475"/>
        <end position="488"/>
    </location>
</feature>
<evidence type="ECO:0000256" key="1">
    <source>
        <dbReference type="SAM" id="MobiDB-lite"/>
    </source>
</evidence>
<feature type="compositionally biased region" description="Basic residues" evidence="1">
    <location>
        <begin position="421"/>
        <end position="432"/>
    </location>
</feature>
<feature type="compositionally biased region" description="Basic and acidic residues" evidence="1">
    <location>
        <begin position="210"/>
        <end position="227"/>
    </location>
</feature>
<feature type="non-terminal residue" evidence="2">
    <location>
        <position position="488"/>
    </location>
</feature>
<feature type="compositionally biased region" description="Basic and acidic residues" evidence="1">
    <location>
        <begin position="297"/>
        <end position="314"/>
    </location>
</feature>
<organism evidence="2">
    <name type="scientific">uncultured Solirubrobacteraceae bacterium</name>
    <dbReference type="NCBI Taxonomy" id="1162706"/>
    <lineage>
        <taxon>Bacteria</taxon>
        <taxon>Bacillati</taxon>
        <taxon>Actinomycetota</taxon>
        <taxon>Thermoleophilia</taxon>
        <taxon>Solirubrobacterales</taxon>
        <taxon>Solirubrobacteraceae</taxon>
        <taxon>environmental samples</taxon>
    </lineage>
</organism>
<evidence type="ECO:0000313" key="2">
    <source>
        <dbReference type="EMBL" id="CAA9498093.1"/>
    </source>
</evidence>
<dbReference type="PROSITE" id="PS50096">
    <property type="entry name" value="IQ"/>
    <property type="match status" value="1"/>
</dbReference>
<feature type="compositionally biased region" description="Basic residues" evidence="1">
    <location>
        <begin position="326"/>
        <end position="339"/>
    </location>
</feature>
<accession>A0A6J4SMU3</accession>
<name>A0A6J4SMU3_9ACTN</name>
<feature type="compositionally biased region" description="Gly residues" evidence="1">
    <location>
        <begin position="446"/>
        <end position="455"/>
    </location>
</feature>
<feature type="compositionally biased region" description="Basic residues" evidence="1">
    <location>
        <begin position="171"/>
        <end position="181"/>
    </location>
</feature>
<protein>
    <submittedName>
        <fullName evidence="2">Uncharacterized MFS-type transporter</fullName>
    </submittedName>
</protein>
<dbReference type="AlphaFoldDB" id="A0A6J4SMU3"/>
<feature type="compositionally biased region" description="Basic and acidic residues" evidence="1">
    <location>
        <begin position="433"/>
        <end position="445"/>
    </location>
</feature>
<feature type="compositionally biased region" description="Basic residues" evidence="1">
    <location>
        <begin position="277"/>
        <end position="288"/>
    </location>
</feature>
<feature type="compositionally biased region" description="Low complexity" evidence="1">
    <location>
        <begin position="456"/>
        <end position="468"/>
    </location>
</feature>
<feature type="compositionally biased region" description="Basic and acidic residues" evidence="1">
    <location>
        <begin position="401"/>
        <end position="420"/>
    </location>
</feature>